<dbReference type="GO" id="GO:0006888">
    <property type="term" value="P:endoplasmic reticulum to Golgi vesicle-mediated transport"/>
    <property type="evidence" value="ECO:0007669"/>
    <property type="project" value="TreeGrafter"/>
</dbReference>
<feature type="coiled-coil region" evidence="1">
    <location>
        <begin position="739"/>
        <end position="766"/>
    </location>
</feature>
<dbReference type="InterPro" id="IPR011989">
    <property type="entry name" value="ARM-like"/>
</dbReference>
<gene>
    <name evidence="3" type="ORF">ADEAN_000426500</name>
</gene>
<feature type="region of interest" description="Disordered" evidence="2">
    <location>
        <begin position="780"/>
        <end position="802"/>
    </location>
</feature>
<accession>A0A7G2CCX0</accession>
<dbReference type="GO" id="GO:0012507">
    <property type="term" value="C:ER to Golgi transport vesicle membrane"/>
    <property type="evidence" value="ECO:0007669"/>
    <property type="project" value="TreeGrafter"/>
</dbReference>
<organism evidence="3 4">
    <name type="scientific">Angomonas deanei</name>
    <dbReference type="NCBI Taxonomy" id="59799"/>
    <lineage>
        <taxon>Eukaryota</taxon>
        <taxon>Discoba</taxon>
        <taxon>Euglenozoa</taxon>
        <taxon>Kinetoplastea</taxon>
        <taxon>Metakinetoplastina</taxon>
        <taxon>Trypanosomatida</taxon>
        <taxon>Trypanosomatidae</taxon>
        <taxon>Strigomonadinae</taxon>
        <taxon>Angomonas</taxon>
    </lineage>
</organism>
<dbReference type="SUPFAM" id="SSF48371">
    <property type="entry name" value="ARM repeat"/>
    <property type="match status" value="1"/>
</dbReference>
<dbReference type="GO" id="GO:0005783">
    <property type="term" value="C:endoplasmic reticulum"/>
    <property type="evidence" value="ECO:0007669"/>
    <property type="project" value="TreeGrafter"/>
</dbReference>
<dbReference type="PANTHER" id="PTHR10013">
    <property type="entry name" value="GENERAL VESICULAR TRANSPORT FACTOR P115"/>
    <property type="match status" value="1"/>
</dbReference>
<dbReference type="GO" id="GO:0061025">
    <property type="term" value="P:membrane fusion"/>
    <property type="evidence" value="ECO:0007669"/>
    <property type="project" value="TreeGrafter"/>
</dbReference>
<feature type="coiled-coil region" evidence="1">
    <location>
        <begin position="812"/>
        <end position="909"/>
    </location>
</feature>
<keyword evidence="4" id="KW-1185">Reference proteome</keyword>
<feature type="compositionally biased region" description="Low complexity" evidence="2">
    <location>
        <begin position="1068"/>
        <end position="1077"/>
    </location>
</feature>
<dbReference type="OrthoDB" id="198977at2759"/>
<evidence type="ECO:0000313" key="3">
    <source>
        <dbReference type="EMBL" id="CAD2216787.1"/>
    </source>
</evidence>
<sequence length="1122" mass="124675">MQDKRDALALLLNKESLPYEVESSTLPLFVQIITSEEDADLCTLSLDLLELLTDLAHYPKDHSGKENQSIRNEFLCVLVGDIQFCIVPLRTSSEPWDKYHAVKLLQRLEEYDEQKVHQQLLSSHALSDIAALLQDDSFKGALRREVVTLLTSLTQMDREVQTLLSFENGFEALFNLIKSVNGVEGGVLVADCLTIMLNLLRGNKSTQKFFREMGLAKHLCPIFQGVADKVATYTDDKSLLSTQASVNLLMCVRLVFFLMKESEDERERDTTRNSLYDAGLLPPFLALSLGGLGVDDGTRIESLRTLSMLLRDSPRGVGEALRSVVYTICEYDGKRKAIKMTVLRALLEYLLRSEDNTLILSTRDLLEAIANETSSQALLVREIASSMNGSYVERKELSESGALLTYALFESATTSRFLCSPRAKYNAAHFLNVLLRNRTTADGLVDLSWLTRKEGNAPATGPATGVAQHVPSGAPLNLFTVFAAYLVYCVKGGHSGEGIDTSTLAAYVRVLFAWTGNSGRALTYFTSETSWFEALIHVAASEAPVHVRLWCACLAAHICLLFPPESDLEPFVKSLNLAVRPKFTKAALISLFADRLGSSDFFENTLMMDIRVSNPQWNAPPASAFRSSAPVVYDEEFVGILKGVMEAFKQVIPSHTPSLPNSPKPIALEEDKSPPQVRKPSVEITDREETLYRPQMADVPASEFGDDIPHFDSPNSHPCTPQTTHVNDILDMHKFDESAANDIHNMDELREKVKDLEDKLMYWKKVADEREEQLRHAAQAYSSEKERGTWGAAGGNNEIEETGAGGYTKEEVEGLRENVRLLEAALSAKEEEQEQLVQSLNTMSWQLKQSEQSSSPGNNATPRLEEALQQVQQELQETRHQLRQREEQVFDLQRQVDQLNDDKEELLIMTGKLDDSLQRALQQRPEGHPSMSSYSTDTQQYPFSAQQGGMETDNSLLVHPDTTVPPNDPMPFTPPQHQNIPPPNTVYDPFAQPTEEVNPPAPQPFAQTIPNHNPFSAAPELGNHDPFAPLTASNDHDPFAPSAELANHQPGLSGDQLFEAVPDIQSGVPPEVDAPPQAAAPPVEPEENFFDTSHEEGYPNHGAESQDNTYNPFADCEDINLR</sequence>
<feature type="region of interest" description="Disordered" evidence="2">
    <location>
        <begin position="1064"/>
        <end position="1122"/>
    </location>
</feature>
<proteinExistence type="predicted"/>
<feature type="region of interest" description="Disordered" evidence="2">
    <location>
        <begin position="655"/>
        <end position="682"/>
    </location>
</feature>
<dbReference type="Gene3D" id="1.25.10.10">
    <property type="entry name" value="Leucine-rich Repeat Variant"/>
    <property type="match status" value="1"/>
</dbReference>
<dbReference type="GO" id="GO:0005795">
    <property type="term" value="C:Golgi stack"/>
    <property type="evidence" value="ECO:0007669"/>
    <property type="project" value="TreeGrafter"/>
</dbReference>
<protein>
    <submittedName>
        <fullName evidence="3">Uncharacterized protein</fullName>
    </submittedName>
</protein>
<dbReference type="Proteomes" id="UP000515908">
    <property type="component" value="Chromosome 07"/>
</dbReference>
<keyword evidence="1" id="KW-0175">Coiled coil</keyword>
<evidence type="ECO:0000256" key="1">
    <source>
        <dbReference type="SAM" id="Coils"/>
    </source>
</evidence>
<dbReference type="EMBL" id="LR877151">
    <property type="protein sequence ID" value="CAD2216787.1"/>
    <property type="molecule type" value="Genomic_DNA"/>
</dbReference>
<evidence type="ECO:0000256" key="2">
    <source>
        <dbReference type="SAM" id="MobiDB-lite"/>
    </source>
</evidence>
<dbReference type="PANTHER" id="PTHR10013:SF0">
    <property type="entry name" value="GENERAL VESICULAR TRANSPORT FACTOR P115"/>
    <property type="match status" value="1"/>
</dbReference>
<name>A0A7G2CCX0_9TRYP</name>
<dbReference type="VEuPathDB" id="TriTrypDB:ADEAN_000426500"/>
<dbReference type="GO" id="GO:0006886">
    <property type="term" value="P:intracellular protein transport"/>
    <property type="evidence" value="ECO:0007669"/>
    <property type="project" value="TreeGrafter"/>
</dbReference>
<dbReference type="AlphaFoldDB" id="A0A7G2CCX0"/>
<reference evidence="3 4" key="1">
    <citation type="submission" date="2020-08" db="EMBL/GenBank/DDBJ databases">
        <authorList>
            <person name="Newling K."/>
            <person name="Davey J."/>
            <person name="Forrester S."/>
        </authorList>
    </citation>
    <scope>NUCLEOTIDE SEQUENCE [LARGE SCALE GENOMIC DNA]</scope>
    <source>
        <strain evidence="4">Crithidia deanei Carvalho (ATCC PRA-265)</strain>
    </source>
</reference>
<dbReference type="InterPro" id="IPR016024">
    <property type="entry name" value="ARM-type_fold"/>
</dbReference>
<dbReference type="GO" id="GO:0048211">
    <property type="term" value="P:Golgi vesicle docking"/>
    <property type="evidence" value="ECO:0007669"/>
    <property type="project" value="TreeGrafter"/>
</dbReference>
<evidence type="ECO:0000313" key="4">
    <source>
        <dbReference type="Proteomes" id="UP000515908"/>
    </source>
</evidence>
<dbReference type="InterPro" id="IPR024095">
    <property type="entry name" value="Vesicle_P115"/>
</dbReference>